<protein>
    <submittedName>
        <fullName evidence="1">Uncharacterized protein</fullName>
    </submittedName>
</protein>
<comment type="caution">
    <text evidence="1">The sequence shown here is derived from an EMBL/GenBank/DDBJ whole genome shotgun (WGS) entry which is preliminary data.</text>
</comment>
<accession>A0A0F9M620</accession>
<organism evidence="1">
    <name type="scientific">marine sediment metagenome</name>
    <dbReference type="NCBI Taxonomy" id="412755"/>
    <lineage>
        <taxon>unclassified sequences</taxon>
        <taxon>metagenomes</taxon>
        <taxon>ecological metagenomes</taxon>
    </lineage>
</organism>
<proteinExistence type="predicted"/>
<sequence length="75" mass="8473">MRWGDVGGKSRFQHVVVIETSDGYIQVLCGQGFVYGYHVERRKPLPRCRKCSTALRKEVEKLTSMLAAPTEGDET</sequence>
<evidence type="ECO:0000313" key="1">
    <source>
        <dbReference type="EMBL" id="KKN02840.1"/>
    </source>
</evidence>
<gene>
    <name evidence="1" type="ORF">LCGC14_1113690</name>
</gene>
<dbReference type="EMBL" id="LAZR01005102">
    <property type="protein sequence ID" value="KKN02840.1"/>
    <property type="molecule type" value="Genomic_DNA"/>
</dbReference>
<dbReference type="AlphaFoldDB" id="A0A0F9M620"/>
<name>A0A0F9M620_9ZZZZ</name>
<reference evidence="1" key="1">
    <citation type="journal article" date="2015" name="Nature">
        <title>Complex archaea that bridge the gap between prokaryotes and eukaryotes.</title>
        <authorList>
            <person name="Spang A."/>
            <person name="Saw J.H."/>
            <person name="Jorgensen S.L."/>
            <person name="Zaremba-Niedzwiedzka K."/>
            <person name="Martijn J."/>
            <person name="Lind A.E."/>
            <person name="van Eijk R."/>
            <person name="Schleper C."/>
            <person name="Guy L."/>
            <person name="Ettema T.J."/>
        </authorList>
    </citation>
    <scope>NUCLEOTIDE SEQUENCE</scope>
</reference>